<evidence type="ECO:0000313" key="2">
    <source>
        <dbReference type="Proteomes" id="UP000187266"/>
    </source>
</evidence>
<keyword evidence="2" id="KW-1185">Reference proteome</keyword>
<dbReference type="NCBIfam" id="TIGR04282">
    <property type="entry name" value="glyco_like_cofC"/>
    <property type="match status" value="1"/>
</dbReference>
<protein>
    <submittedName>
        <fullName evidence="1">Uncharacterized protein</fullName>
    </submittedName>
</protein>
<reference evidence="1 2" key="1">
    <citation type="submission" date="2017-01" db="EMBL/GenBank/DDBJ databases">
        <title>Genomic analysis of Xuhuaishuia manganoxidans DY6-4.</title>
        <authorList>
            <person name="Wang X."/>
        </authorList>
    </citation>
    <scope>NUCLEOTIDE SEQUENCE [LARGE SCALE GENOMIC DNA]</scope>
    <source>
        <strain evidence="1 2">DY6-4</strain>
    </source>
</reference>
<dbReference type="InterPro" id="IPR029044">
    <property type="entry name" value="Nucleotide-diphossugar_trans"/>
</dbReference>
<dbReference type="PANTHER" id="PTHR36529:SF1">
    <property type="entry name" value="GLYCOSYLTRANSFERASE"/>
    <property type="match status" value="1"/>
</dbReference>
<dbReference type="Pfam" id="PF09837">
    <property type="entry name" value="DUF2064"/>
    <property type="match status" value="1"/>
</dbReference>
<dbReference type="Proteomes" id="UP000187266">
    <property type="component" value="Chromosome"/>
</dbReference>
<organism evidence="1 2">
    <name type="scientific">Brevirhabdus pacifica</name>
    <dbReference type="NCBI Taxonomy" id="1267768"/>
    <lineage>
        <taxon>Bacteria</taxon>
        <taxon>Pseudomonadati</taxon>
        <taxon>Pseudomonadota</taxon>
        <taxon>Alphaproteobacteria</taxon>
        <taxon>Rhodobacterales</taxon>
        <taxon>Paracoccaceae</taxon>
        <taxon>Brevirhabdus</taxon>
    </lineage>
</organism>
<dbReference type="PANTHER" id="PTHR36529">
    <property type="entry name" value="SLL1095 PROTEIN"/>
    <property type="match status" value="1"/>
</dbReference>
<dbReference type="RefSeq" id="WP_076979947.1">
    <property type="nucleotide sequence ID" value="NZ_CP019124.1"/>
</dbReference>
<dbReference type="AlphaFoldDB" id="A0A1U7DIW3"/>
<dbReference type="SUPFAM" id="SSF53448">
    <property type="entry name" value="Nucleotide-diphospho-sugar transferases"/>
    <property type="match status" value="1"/>
</dbReference>
<dbReference type="OrthoDB" id="9798250at2"/>
<dbReference type="STRING" id="1267768.BV394_09525"/>
<evidence type="ECO:0000313" key="1">
    <source>
        <dbReference type="EMBL" id="APX89926.1"/>
    </source>
</evidence>
<dbReference type="InterPro" id="IPR018641">
    <property type="entry name" value="Trfase_1_rSAM/seldom-assoc"/>
</dbReference>
<gene>
    <name evidence="1" type="ORF">BV394_09525</name>
</gene>
<dbReference type="Gene3D" id="3.90.550.10">
    <property type="entry name" value="Spore Coat Polysaccharide Biosynthesis Protein SpsA, Chain A"/>
    <property type="match status" value="1"/>
</dbReference>
<accession>A0A1U7DIW3</accession>
<dbReference type="EMBL" id="CP019124">
    <property type="protein sequence ID" value="APX89926.1"/>
    <property type="molecule type" value="Genomic_DNA"/>
</dbReference>
<proteinExistence type="predicted"/>
<accession>A0A2M9DAU4</accession>
<sequence>MRNSLIVMVKLPRPGRVKTRLAPALGTTGAAWWYRHQCAALLRRLEDPRWDLILAVAPDAEGMTARAWPAHLSRMPQGPGDLGQRMRRLLRIAPAGKVLLVGSDIPALGRAQVARAFAALGAADAVIGPARDGGYWGVGLKRRQAVTPRLFDGVRWSGPHARADTLAGMRGLRVALVDMLDDVDEPADLAAVPRSDRARR</sequence>
<name>A0A1U7DIW3_9RHOB</name>